<protein>
    <submittedName>
        <fullName evidence="2">Uncharacterized protein</fullName>
    </submittedName>
</protein>
<evidence type="ECO:0000313" key="2">
    <source>
        <dbReference type="EMBL" id="KAG7375432.1"/>
    </source>
</evidence>
<dbReference type="EMBL" id="JAGDFL010001656">
    <property type="protein sequence ID" value="KAG7375432.1"/>
    <property type="molecule type" value="Genomic_DNA"/>
</dbReference>
<organism evidence="2 3">
    <name type="scientific">Phytophthora boehmeriae</name>
    <dbReference type="NCBI Taxonomy" id="109152"/>
    <lineage>
        <taxon>Eukaryota</taxon>
        <taxon>Sar</taxon>
        <taxon>Stramenopiles</taxon>
        <taxon>Oomycota</taxon>
        <taxon>Peronosporomycetes</taxon>
        <taxon>Peronosporales</taxon>
        <taxon>Peronosporaceae</taxon>
        <taxon>Phytophthora</taxon>
    </lineage>
</organism>
<feature type="signal peptide" evidence="1">
    <location>
        <begin position="1"/>
        <end position="22"/>
    </location>
</feature>
<feature type="chain" id="PRO_5035723587" evidence="1">
    <location>
        <begin position="23"/>
        <end position="326"/>
    </location>
</feature>
<reference evidence="2" key="1">
    <citation type="submission" date="2021-02" db="EMBL/GenBank/DDBJ databases">
        <authorList>
            <person name="Palmer J.M."/>
        </authorList>
    </citation>
    <scope>NUCLEOTIDE SEQUENCE</scope>
    <source>
        <strain evidence="2">SCRP23</strain>
    </source>
</reference>
<accession>A0A8T1V2C1</accession>
<proteinExistence type="predicted"/>
<evidence type="ECO:0000313" key="3">
    <source>
        <dbReference type="Proteomes" id="UP000693981"/>
    </source>
</evidence>
<keyword evidence="1" id="KW-0732">Signal</keyword>
<gene>
    <name evidence="2" type="ORF">PHYBOEH_002553</name>
</gene>
<dbReference type="AlphaFoldDB" id="A0A8T1V2C1"/>
<name>A0A8T1V2C1_9STRA</name>
<comment type="caution">
    <text evidence="2">The sequence shown here is derived from an EMBL/GenBank/DDBJ whole genome shotgun (WGS) entry which is preliminary data.</text>
</comment>
<dbReference type="Proteomes" id="UP000693981">
    <property type="component" value="Unassembled WGS sequence"/>
</dbReference>
<keyword evidence="3" id="KW-1185">Reference proteome</keyword>
<sequence length="326" mass="35911">MSNPQLKAVASAVAAIAAAVAAITTTSTQDLTAQLKDDSDVRSALEQLVSILTDQAEVESEANSDCYDSIQPLPKSISPSKMRSRSDRIRQIRELIRQLAAFDVHVGDKRSQSAAFGVFDWDGHLSKFYSDKRGALLHLKPPNSSVPEEKIDLLHNVAEIVIQTTGTNNLLACKESVLQELIDLTVRVGVSDCIDVKVDVNVDLNSSELDVNIQVDWLLTSNKRKRVVVVHCKRGGGCFSKGLAQMVFGAETILGQILQESPSSDESVYGIATNFMVWQFLQLNRHEARFCDVFFKMNKRQESMDELASIVSGLLKDDPLEVVGIY</sequence>
<dbReference type="OrthoDB" id="97590at2759"/>
<evidence type="ECO:0000256" key="1">
    <source>
        <dbReference type="SAM" id="SignalP"/>
    </source>
</evidence>